<dbReference type="Gene3D" id="1.10.10.10">
    <property type="entry name" value="Winged helix-like DNA-binding domain superfamily/Winged helix DNA-binding domain"/>
    <property type="match status" value="1"/>
</dbReference>
<dbReference type="CDD" id="cd00090">
    <property type="entry name" value="HTH_ARSR"/>
    <property type="match status" value="1"/>
</dbReference>
<protein>
    <submittedName>
        <fullName evidence="2">Helix-turn-helix domain-containing protein</fullName>
    </submittedName>
</protein>
<accession>A0A9D1Z183</accession>
<evidence type="ECO:0000313" key="3">
    <source>
        <dbReference type="Proteomes" id="UP000824005"/>
    </source>
</evidence>
<feature type="domain" description="HTH arsR-type" evidence="1">
    <location>
        <begin position="1"/>
        <end position="89"/>
    </location>
</feature>
<proteinExistence type="predicted"/>
<dbReference type="InterPro" id="IPR036390">
    <property type="entry name" value="WH_DNA-bd_sf"/>
</dbReference>
<dbReference type="GO" id="GO:0003700">
    <property type="term" value="F:DNA-binding transcription factor activity"/>
    <property type="evidence" value="ECO:0007669"/>
    <property type="project" value="InterPro"/>
</dbReference>
<gene>
    <name evidence="2" type="ORF">H9830_15990</name>
</gene>
<reference evidence="2" key="2">
    <citation type="submission" date="2021-04" db="EMBL/GenBank/DDBJ databases">
        <authorList>
            <person name="Gilroy R."/>
        </authorList>
    </citation>
    <scope>NUCLEOTIDE SEQUENCE</scope>
    <source>
        <strain evidence="2">ChiGjej1B1-98</strain>
    </source>
</reference>
<dbReference type="InterPro" id="IPR001845">
    <property type="entry name" value="HTH_ArsR_DNA-bd_dom"/>
</dbReference>
<dbReference type="PRINTS" id="PR00778">
    <property type="entry name" value="HTHARSR"/>
</dbReference>
<evidence type="ECO:0000313" key="2">
    <source>
        <dbReference type="EMBL" id="HIY67766.1"/>
    </source>
</evidence>
<dbReference type="Proteomes" id="UP000824005">
    <property type="component" value="Unassembled WGS sequence"/>
</dbReference>
<dbReference type="InterPro" id="IPR011991">
    <property type="entry name" value="ArsR-like_HTH"/>
</dbReference>
<reference evidence="2" key="1">
    <citation type="journal article" date="2021" name="PeerJ">
        <title>Extensive microbial diversity within the chicken gut microbiome revealed by metagenomics and culture.</title>
        <authorList>
            <person name="Gilroy R."/>
            <person name="Ravi A."/>
            <person name="Getino M."/>
            <person name="Pursley I."/>
            <person name="Horton D.L."/>
            <person name="Alikhan N.F."/>
            <person name="Baker D."/>
            <person name="Gharbi K."/>
            <person name="Hall N."/>
            <person name="Watson M."/>
            <person name="Adriaenssens E.M."/>
            <person name="Foster-Nyarko E."/>
            <person name="Jarju S."/>
            <person name="Secka A."/>
            <person name="Antonio M."/>
            <person name="Oren A."/>
            <person name="Chaudhuri R.R."/>
            <person name="La Ragione R."/>
            <person name="Hildebrand F."/>
            <person name="Pallen M.J."/>
        </authorList>
    </citation>
    <scope>NUCLEOTIDE SEQUENCE</scope>
    <source>
        <strain evidence="2">ChiGjej1B1-98</strain>
    </source>
</reference>
<dbReference type="SMART" id="SM00418">
    <property type="entry name" value="HTH_ARSR"/>
    <property type="match status" value="1"/>
</dbReference>
<evidence type="ECO:0000259" key="1">
    <source>
        <dbReference type="PROSITE" id="PS50987"/>
    </source>
</evidence>
<dbReference type="EMBL" id="DXDC01000486">
    <property type="protein sequence ID" value="HIY67766.1"/>
    <property type="molecule type" value="Genomic_DNA"/>
</dbReference>
<name>A0A9D1Z183_9MICO</name>
<organism evidence="2 3">
    <name type="scientific">Candidatus Agrococcus pullicola</name>
    <dbReference type="NCBI Taxonomy" id="2838429"/>
    <lineage>
        <taxon>Bacteria</taxon>
        <taxon>Bacillati</taxon>
        <taxon>Actinomycetota</taxon>
        <taxon>Actinomycetes</taxon>
        <taxon>Micrococcales</taxon>
        <taxon>Microbacteriaceae</taxon>
        <taxon>Agrococcus</taxon>
    </lineage>
</organism>
<comment type="caution">
    <text evidence="2">The sequence shown here is derived from an EMBL/GenBank/DDBJ whole genome shotgun (WGS) entry which is preliminary data.</text>
</comment>
<dbReference type="InterPro" id="IPR036388">
    <property type="entry name" value="WH-like_DNA-bd_sf"/>
</dbReference>
<dbReference type="PROSITE" id="PS50987">
    <property type="entry name" value="HTH_ARSR_2"/>
    <property type="match status" value="1"/>
</dbReference>
<dbReference type="AlphaFoldDB" id="A0A9D1Z183"/>
<dbReference type="SUPFAM" id="SSF46785">
    <property type="entry name" value="Winged helix' DNA-binding domain"/>
    <property type="match status" value="1"/>
</dbReference>
<sequence length="97" mass="10978">MQLDTVLAALADPVRRQVACRLFDHEDGHACGTFDLPVSKSTSTHHFRVLREAGVIRQEYRGTSIMNSLRREDLEIRFPGLLEAVFAAQHIEDTTSR</sequence>